<feature type="coiled-coil region" evidence="1">
    <location>
        <begin position="188"/>
        <end position="222"/>
    </location>
</feature>
<dbReference type="EMBL" id="FOSB01000008">
    <property type="protein sequence ID" value="SFK18327.1"/>
    <property type="molecule type" value="Genomic_DNA"/>
</dbReference>
<dbReference type="OrthoDB" id="2575094at2"/>
<dbReference type="AlphaFoldDB" id="A0A1I3XFJ0"/>
<keyword evidence="3" id="KW-1185">Reference proteome</keyword>
<accession>A0A1I3XFJ0</accession>
<feature type="coiled-coil region" evidence="1">
    <location>
        <begin position="246"/>
        <end position="274"/>
    </location>
</feature>
<evidence type="ECO:0000313" key="2">
    <source>
        <dbReference type="EMBL" id="SFK18327.1"/>
    </source>
</evidence>
<protein>
    <submittedName>
        <fullName evidence="2">Uncharacterized protein</fullName>
    </submittedName>
</protein>
<evidence type="ECO:0000313" key="3">
    <source>
        <dbReference type="Proteomes" id="UP000183557"/>
    </source>
</evidence>
<keyword evidence="1" id="KW-0175">Coiled coil</keyword>
<name>A0A1I3XFJ0_HALDA</name>
<evidence type="ECO:0000256" key="1">
    <source>
        <dbReference type="SAM" id="Coils"/>
    </source>
</evidence>
<dbReference type="Proteomes" id="UP000183557">
    <property type="component" value="Unassembled WGS sequence"/>
</dbReference>
<organism evidence="2 3">
    <name type="scientific">Halobacillus dabanensis</name>
    <dbReference type="NCBI Taxonomy" id="240302"/>
    <lineage>
        <taxon>Bacteria</taxon>
        <taxon>Bacillati</taxon>
        <taxon>Bacillota</taxon>
        <taxon>Bacilli</taxon>
        <taxon>Bacillales</taxon>
        <taxon>Bacillaceae</taxon>
        <taxon>Halobacillus</taxon>
    </lineage>
</organism>
<proteinExistence type="predicted"/>
<dbReference type="RefSeq" id="WP_075037307.1">
    <property type="nucleotide sequence ID" value="NZ_FOSB01000008.1"/>
</dbReference>
<gene>
    <name evidence="2" type="ORF">SAMN04487936_108169</name>
</gene>
<sequence length="314" mass="36650">MVQVYEREVKQQTKDQPLTTNPVAWLKEHITGPYVLESSLSARDLEHQKNTAPWLMDALQVNMEFNSNVAFSKTVNFIEPDVLDGNFNTIVIQENLLTIAENKDSIKNVIDRIWSENGKLILLTTEPNRETVHERMYLINQLISEFSLGRLVDCFVSSDWAGIVFANENSAQDTNYVSSIIKNSLNKENELIYKVRQLENYIEDLQQEKISHNDLAKLIKKQATVVDKIKQNQEKDKPRNTKSKDVQRLTQQLIKEKEQKVKLKEQIIQMFKKEALLLKSHRKLIKRYESLSTSKLGRMTIAYWKFINRIKRGK</sequence>
<reference evidence="3" key="1">
    <citation type="submission" date="2016-10" db="EMBL/GenBank/DDBJ databases">
        <authorList>
            <person name="Varghese N."/>
            <person name="Submissions S."/>
        </authorList>
    </citation>
    <scope>NUCLEOTIDE SEQUENCE [LARGE SCALE GENOMIC DNA]</scope>
    <source>
        <strain evidence="3">CGMCC 1.3704</strain>
    </source>
</reference>